<proteinExistence type="predicted"/>
<name>A0A0W1AK13_9GAMM</name>
<dbReference type="InterPro" id="IPR002110">
    <property type="entry name" value="Ankyrin_rpt"/>
</dbReference>
<dbReference type="InterPro" id="IPR036770">
    <property type="entry name" value="Ankyrin_rpt-contain_sf"/>
</dbReference>
<dbReference type="Proteomes" id="UP000054662">
    <property type="component" value="Unassembled WGS sequence"/>
</dbReference>
<organism evidence="4 5">
    <name type="scientific">Legionella worsleiensis</name>
    <dbReference type="NCBI Taxonomy" id="45076"/>
    <lineage>
        <taxon>Bacteria</taxon>
        <taxon>Pseudomonadati</taxon>
        <taxon>Pseudomonadota</taxon>
        <taxon>Gammaproteobacteria</taxon>
        <taxon>Legionellales</taxon>
        <taxon>Legionellaceae</taxon>
        <taxon>Legionella</taxon>
    </lineage>
</organism>
<dbReference type="PANTHER" id="PTHR24198">
    <property type="entry name" value="ANKYRIN REPEAT AND PROTEIN KINASE DOMAIN-CONTAINING PROTEIN"/>
    <property type="match status" value="1"/>
</dbReference>
<comment type="caution">
    <text evidence="4">The sequence shown here is derived from an EMBL/GenBank/DDBJ whole genome shotgun (WGS) entry which is preliminary data.</text>
</comment>
<dbReference type="PATRIC" id="fig|45076.6.peg.515"/>
<protein>
    <submittedName>
        <fullName evidence="4">Ankyrin repeat-containing protein</fullName>
    </submittedName>
</protein>
<reference evidence="4 5" key="1">
    <citation type="submission" date="2015-11" db="EMBL/GenBank/DDBJ databases">
        <title>Genomic analysis of 38 Legionella species identifies large and diverse effector repertoires.</title>
        <authorList>
            <person name="Burstein D."/>
            <person name="Amaro F."/>
            <person name="Zusman T."/>
            <person name="Lifshitz Z."/>
            <person name="Cohen O."/>
            <person name="Gilbert J.A."/>
            <person name="Pupko T."/>
            <person name="Shuman H.A."/>
            <person name="Segal G."/>
        </authorList>
    </citation>
    <scope>NUCLEOTIDE SEQUENCE [LARGE SCALE GENOMIC DNA]</scope>
    <source>
        <strain evidence="4 5">ATCC 49508</strain>
    </source>
</reference>
<dbReference type="PROSITE" id="PS50088">
    <property type="entry name" value="ANK_REPEAT"/>
    <property type="match status" value="1"/>
</dbReference>
<dbReference type="SUPFAM" id="SSF48403">
    <property type="entry name" value="Ankyrin repeat"/>
    <property type="match status" value="1"/>
</dbReference>
<evidence type="ECO:0000313" key="5">
    <source>
        <dbReference type="Proteomes" id="UP000054662"/>
    </source>
</evidence>
<dbReference type="EMBL" id="LNZC01000003">
    <property type="protein sequence ID" value="KTD81685.1"/>
    <property type="molecule type" value="Genomic_DNA"/>
</dbReference>
<dbReference type="PROSITE" id="PS50297">
    <property type="entry name" value="ANK_REP_REGION"/>
    <property type="match status" value="1"/>
</dbReference>
<dbReference type="OrthoDB" id="5653232at2"/>
<keyword evidence="2 3" id="KW-0040">ANK repeat</keyword>
<dbReference type="RefSeq" id="WP_058492298.1">
    <property type="nucleotide sequence ID" value="NZ_CBCRUR010000005.1"/>
</dbReference>
<evidence type="ECO:0000256" key="2">
    <source>
        <dbReference type="ARBA" id="ARBA00023043"/>
    </source>
</evidence>
<gene>
    <name evidence="4" type="ORF">Lwor_0467</name>
</gene>
<keyword evidence="5" id="KW-1185">Reference proteome</keyword>
<dbReference type="STRING" id="45076.Lwor_0467"/>
<dbReference type="Pfam" id="PF12796">
    <property type="entry name" value="Ank_2"/>
    <property type="match status" value="1"/>
</dbReference>
<dbReference type="SMART" id="SM00248">
    <property type="entry name" value="ANK"/>
    <property type="match status" value="3"/>
</dbReference>
<evidence type="ECO:0000256" key="1">
    <source>
        <dbReference type="ARBA" id="ARBA00022737"/>
    </source>
</evidence>
<sequence length="512" mass="58444">MLLVFYLLLRMQLTFLTKIIALLLHPEDERSSKSHHSKSLSHNDLAALLLKLLRRDYAGVCYGFTLNWALAVAEGNEALFYRKLHLLGLHHFDLPQVLDRIAHKKRIGDSISEEELLISSLPELCLKISKAQDPESYIIDYGKRVKQPDVDAIINRIRGKHSTVKRVFYKTCAFNGRQEMMDYITRLVHCGLSENTAVLINTIGHSMGFKRLGRRWQFMDINQLYEQDTQNPYFELDTCQLVDEFFQASSQYLTGNRVAFSLDFIGSDSSSGLTVQLSTSVPPLFPFRHKWSFEQRVYFLGLAVFQGDMYAVHQCLRLKWPVLAKKYLTSNCPIAIALQLNRYNIFKMMLPLIAHRINTVIACNKVTLLHLACEYSGFAIMEDLLRIKGIAINSVDSKGRTPLMYACRASNTTYYHAVFRLLLAHGASVTLRDRKGLNALDHAYKNNHHLAIKLLEKKTNTRALSLCAPIQKPSSVSQSEVYFFKKNAVNPVSMHYSGNQDEIQSSVSMQHT</sequence>
<dbReference type="PANTHER" id="PTHR24198:SF165">
    <property type="entry name" value="ANKYRIN REPEAT-CONTAINING PROTEIN-RELATED"/>
    <property type="match status" value="1"/>
</dbReference>
<evidence type="ECO:0000256" key="3">
    <source>
        <dbReference type="PROSITE-ProRule" id="PRU00023"/>
    </source>
</evidence>
<accession>A0A0W1AK13</accession>
<keyword evidence="1" id="KW-0677">Repeat</keyword>
<dbReference type="Gene3D" id="1.25.40.20">
    <property type="entry name" value="Ankyrin repeat-containing domain"/>
    <property type="match status" value="1"/>
</dbReference>
<feature type="repeat" description="ANK" evidence="3">
    <location>
        <begin position="398"/>
        <end position="434"/>
    </location>
</feature>
<evidence type="ECO:0000313" key="4">
    <source>
        <dbReference type="EMBL" id="KTD81685.1"/>
    </source>
</evidence>
<dbReference type="AlphaFoldDB" id="A0A0W1AK13"/>